<protein>
    <recommendedName>
        <fullName evidence="5">Peptidase C39 domain-containing protein</fullName>
    </recommendedName>
</protein>
<dbReference type="Gene3D" id="1.25.40.10">
    <property type="entry name" value="Tetratricopeptide repeat domain"/>
    <property type="match status" value="2"/>
</dbReference>
<feature type="domain" description="Peptidase C39" evidence="5">
    <location>
        <begin position="57"/>
        <end position="191"/>
    </location>
</feature>
<feature type="chain" id="PRO_5014356996" description="Peptidase C39 domain-containing protein" evidence="4">
    <location>
        <begin position="25"/>
        <end position="389"/>
    </location>
</feature>
<evidence type="ECO:0000256" key="3">
    <source>
        <dbReference type="PROSITE-ProRule" id="PRU00339"/>
    </source>
</evidence>
<dbReference type="SUPFAM" id="SSF48452">
    <property type="entry name" value="TPR-like"/>
    <property type="match status" value="1"/>
</dbReference>
<dbReference type="Pfam" id="PF13529">
    <property type="entry name" value="Peptidase_C39_2"/>
    <property type="match status" value="1"/>
</dbReference>
<dbReference type="AlphaFoldDB" id="A0A2J0L2C0"/>
<feature type="signal peptide" evidence="4">
    <location>
        <begin position="1"/>
        <end position="24"/>
    </location>
</feature>
<dbReference type="InterPro" id="IPR005074">
    <property type="entry name" value="Peptidase_C39"/>
</dbReference>
<gene>
    <name evidence="6" type="ORF">COS99_01170</name>
</gene>
<dbReference type="Proteomes" id="UP000230052">
    <property type="component" value="Unassembled WGS sequence"/>
</dbReference>
<dbReference type="PANTHER" id="PTHR44943:SF8">
    <property type="entry name" value="TPR REPEAT-CONTAINING PROTEIN MJ0263"/>
    <property type="match status" value="1"/>
</dbReference>
<dbReference type="PROSITE" id="PS51257">
    <property type="entry name" value="PROKAR_LIPOPROTEIN"/>
    <property type="match status" value="1"/>
</dbReference>
<evidence type="ECO:0000256" key="4">
    <source>
        <dbReference type="SAM" id="SignalP"/>
    </source>
</evidence>
<proteinExistence type="predicted"/>
<dbReference type="GO" id="GO:0008233">
    <property type="term" value="F:peptidase activity"/>
    <property type="evidence" value="ECO:0007669"/>
    <property type="project" value="InterPro"/>
</dbReference>
<dbReference type="SMART" id="SM00028">
    <property type="entry name" value="TPR"/>
    <property type="match status" value="5"/>
</dbReference>
<dbReference type="Pfam" id="PF00515">
    <property type="entry name" value="TPR_1"/>
    <property type="match status" value="1"/>
</dbReference>
<keyword evidence="1" id="KW-0677">Repeat</keyword>
<feature type="repeat" description="TPR" evidence="3">
    <location>
        <begin position="239"/>
        <end position="272"/>
    </location>
</feature>
<keyword evidence="4" id="KW-0732">Signal</keyword>
<dbReference type="InterPro" id="IPR011990">
    <property type="entry name" value="TPR-like_helical_dom_sf"/>
</dbReference>
<evidence type="ECO:0000256" key="2">
    <source>
        <dbReference type="ARBA" id="ARBA00022803"/>
    </source>
</evidence>
<evidence type="ECO:0000313" key="7">
    <source>
        <dbReference type="Proteomes" id="UP000230052"/>
    </source>
</evidence>
<dbReference type="Pfam" id="PF13181">
    <property type="entry name" value="TPR_8"/>
    <property type="match status" value="2"/>
</dbReference>
<feature type="repeat" description="TPR" evidence="3">
    <location>
        <begin position="346"/>
        <end position="379"/>
    </location>
</feature>
<sequence length="389" mass="44589">MQKGSPKILLCLVLCLLVTSGCGTYTKTKASSAAYLINGSIGNADSHYYIQNIPFIKQKGNLCGPAALSSILKYYNKDISQEEIARSIYLIPVHGVLNIDLENYAKDRGFWTNVSYDKDFTKLKENIKRDLPVLVLVRSSHIPFKKTYHYLVILGYEDAEEIFIAHSGDQANESLHYKDFLKNWAEADYWSLVICPKEKVNWDLDAQEYNNLGLIFEQEDQLDTAIEKYKKSLEKFEKPETLFNLGNAYLKSKKYEDAIFYYKRTLELDPNFADCYNNLAYTYMEKDLDLDEAIKYANQALQLKPANKMYYLDTLGMIQFKKGLFNDSIKSFEDASEFAADKKIGSMIYYHLGMVKLKAGLNEEAKKALQKSLELDPQSEAQETLKGLL</sequence>
<dbReference type="InterPro" id="IPR039564">
    <property type="entry name" value="Peptidase_C39-like"/>
</dbReference>
<evidence type="ECO:0000256" key="1">
    <source>
        <dbReference type="ARBA" id="ARBA00022737"/>
    </source>
</evidence>
<dbReference type="PROSITE" id="PS50293">
    <property type="entry name" value="TPR_REGION"/>
    <property type="match status" value="1"/>
</dbReference>
<dbReference type="PROSITE" id="PS50005">
    <property type="entry name" value="TPR"/>
    <property type="match status" value="2"/>
</dbReference>
<dbReference type="NCBIfam" id="NF033920">
    <property type="entry name" value="C39_PA2778_fam"/>
    <property type="match status" value="1"/>
</dbReference>
<name>A0A2J0L2C0_9BACT</name>
<evidence type="ECO:0000313" key="6">
    <source>
        <dbReference type="EMBL" id="PIU42243.1"/>
    </source>
</evidence>
<accession>A0A2J0L2C0</accession>
<keyword evidence="2 3" id="KW-0802">TPR repeat</keyword>
<organism evidence="6 7">
    <name type="scientific">Candidatus Aquitaenariimonas noxiae</name>
    <dbReference type="NCBI Taxonomy" id="1974741"/>
    <lineage>
        <taxon>Bacteria</taxon>
        <taxon>Pseudomonadati</taxon>
        <taxon>Candidatus Omnitrophota</taxon>
        <taxon>Candidatus Aquitaenariimonas</taxon>
    </lineage>
</organism>
<dbReference type="InterPro" id="IPR019734">
    <property type="entry name" value="TPR_rpt"/>
</dbReference>
<dbReference type="GO" id="GO:0006508">
    <property type="term" value="P:proteolysis"/>
    <property type="evidence" value="ECO:0007669"/>
    <property type="project" value="InterPro"/>
</dbReference>
<reference evidence="6 7" key="1">
    <citation type="submission" date="2017-09" db="EMBL/GenBank/DDBJ databases">
        <title>Depth-based differentiation of microbial function through sediment-hosted aquifers and enrichment of novel symbionts in the deep terrestrial subsurface.</title>
        <authorList>
            <person name="Probst A.J."/>
            <person name="Ladd B."/>
            <person name="Jarett J.K."/>
            <person name="Geller-Mcgrath D.E."/>
            <person name="Sieber C.M."/>
            <person name="Emerson J.B."/>
            <person name="Anantharaman K."/>
            <person name="Thomas B.C."/>
            <person name="Malmstrom R."/>
            <person name="Stieglmeier M."/>
            <person name="Klingl A."/>
            <person name="Woyke T."/>
            <person name="Ryan C.M."/>
            <person name="Banfield J.F."/>
        </authorList>
    </citation>
    <scope>NUCLEOTIDE SEQUENCE [LARGE SCALE GENOMIC DNA]</scope>
    <source>
        <strain evidence="6">CG07_land_8_20_14_0_80_42_15</strain>
    </source>
</reference>
<comment type="caution">
    <text evidence="6">The sequence shown here is derived from an EMBL/GenBank/DDBJ whole genome shotgun (WGS) entry which is preliminary data.</text>
</comment>
<dbReference type="GO" id="GO:0016020">
    <property type="term" value="C:membrane"/>
    <property type="evidence" value="ECO:0007669"/>
    <property type="project" value="InterPro"/>
</dbReference>
<dbReference type="InterPro" id="IPR051685">
    <property type="entry name" value="Ycf3/AcsC/BcsC/TPR_MFPF"/>
</dbReference>
<dbReference type="EMBL" id="PEWV01000013">
    <property type="protein sequence ID" value="PIU42243.1"/>
    <property type="molecule type" value="Genomic_DNA"/>
</dbReference>
<dbReference type="Gene3D" id="3.90.70.10">
    <property type="entry name" value="Cysteine proteinases"/>
    <property type="match status" value="1"/>
</dbReference>
<evidence type="ECO:0000259" key="5">
    <source>
        <dbReference type="PROSITE" id="PS50990"/>
    </source>
</evidence>
<dbReference type="PROSITE" id="PS50990">
    <property type="entry name" value="PEPTIDASE_C39"/>
    <property type="match status" value="1"/>
</dbReference>
<dbReference type="GO" id="GO:0005524">
    <property type="term" value="F:ATP binding"/>
    <property type="evidence" value="ECO:0007669"/>
    <property type="project" value="InterPro"/>
</dbReference>
<dbReference type="PANTHER" id="PTHR44943">
    <property type="entry name" value="CELLULOSE SYNTHASE OPERON PROTEIN C"/>
    <property type="match status" value="1"/>
</dbReference>